<accession>A0AAW9RH93</accession>
<dbReference type="Proteomes" id="UP001359886">
    <property type="component" value="Unassembled WGS sequence"/>
</dbReference>
<dbReference type="EMBL" id="JAZHOG010000003">
    <property type="protein sequence ID" value="MEJ8567036.1"/>
    <property type="molecule type" value="Genomic_DNA"/>
</dbReference>
<comment type="caution">
    <text evidence="1">The sequence shown here is derived from an EMBL/GenBank/DDBJ whole genome shotgun (WGS) entry which is preliminary data.</text>
</comment>
<dbReference type="AlphaFoldDB" id="A0AAW9RH93"/>
<name>A0AAW9RH93_9GAMM</name>
<proteinExistence type="predicted"/>
<organism evidence="1 2">
    <name type="scientific">Elongatibacter sediminis</name>
    <dbReference type="NCBI Taxonomy" id="3119006"/>
    <lineage>
        <taxon>Bacteria</taxon>
        <taxon>Pseudomonadati</taxon>
        <taxon>Pseudomonadota</taxon>
        <taxon>Gammaproteobacteria</taxon>
        <taxon>Chromatiales</taxon>
        <taxon>Wenzhouxiangellaceae</taxon>
        <taxon>Elongatibacter</taxon>
    </lineage>
</organism>
<reference evidence="1 2" key="1">
    <citation type="submission" date="2024-02" db="EMBL/GenBank/DDBJ databases">
        <title>A novel Wenzhouxiangellaceae bacterium, isolated from coastal sediments.</title>
        <authorList>
            <person name="Du Z.-J."/>
            <person name="Ye Y.-Q."/>
            <person name="Zhang X.-Y."/>
        </authorList>
    </citation>
    <scope>NUCLEOTIDE SEQUENCE [LARGE SCALE GENOMIC DNA]</scope>
    <source>
        <strain evidence="1 2">CH-27</strain>
    </source>
</reference>
<keyword evidence="2" id="KW-1185">Reference proteome</keyword>
<gene>
    <name evidence="1" type="ORF">V3330_05315</name>
</gene>
<dbReference type="Pfam" id="PF12007">
    <property type="entry name" value="DUF3501"/>
    <property type="match status" value="1"/>
</dbReference>
<evidence type="ECO:0000313" key="1">
    <source>
        <dbReference type="EMBL" id="MEJ8567036.1"/>
    </source>
</evidence>
<evidence type="ECO:0000313" key="2">
    <source>
        <dbReference type="Proteomes" id="UP001359886"/>
    </source>
</evidence>
<sequence length="195" mass="22373">MNPLTREDLLSLEQYAEQRDDFRARVMQHKKHRRVAIGPNFTLYFEDRLTIQYQVQEMLRIERIFEAAGIEEELAAYNPLIPDGSNLKCTAMFEFPEVEERRRRLAELTGVENQVWMQVDGFDTVYAIANEDLDRSTDEKTSAVHFMRFEFTPDAVAALQNGAGLKAGVRSDLYPHETVLDEATRKALVNDLSGG</sequence>
<protein>
    <submittedName>
        <fullName evidence="1">DUF3501 family protein</fullName>
    </submittedName>
</protein>
<dbReference type="RefSeq" id="WP_354694355.1">
    <property type="nucleotide sequence ID" value="NZ_JAZHOG010000003.1"/>
</dbReference>
<dbReference type="InterPro" id="IPR021890">
    <property type="entry name" value="DUF3501"/>
</dbReference>